<evidence type="ECO:0000256" key="1">
    <source>
        <dbReference type="ARBA" id="ARBA00004123"/>
    </source>
</evidence>
<keyword evidence="10" id="KW-1185">Reference proteome</keyword>
<dbReference type="InterPro" id="IPR008591">
    <property type="entry name" value="GINS_Sld5"/>
</dbReference>
<evidence type="ECO:0000313" key="10">
    <source>
        <dbReference type="Proteomes" id="UP000694865"/>
    </source>
</evidence>
<evidence type="ECO:0000256" key="7">
    <source>
        <dbReference type="SAM" id="Coils"/>
    </source>
</evidence>
<dbReference type="RefSeq" id="XP_002742086.1">
    <property type="nucleotide sequence ID" value="XM_002742040.2"/>
</dbReference>
<organism evidence="10 11">
    <name type="scientific">Saccoglossus kowalevskii</name>
    <name type="common">Acorn worm</name>
    <dbReference type="NCBI Taxonomy" id="10224"/>
    <lineage>
        <taxon>Eukaryota</taxon>
        <taxon>Metazoa</taxon>
        <taxon>Hemichordata</taxon>
        <taxon>Enteropneusta</taxon>
        <taxon>Harrimaniidae</taxon>
        <taxon>Saccoglossus</taxon>
    </lineage>
</organism>
<dbReference type="GeneID" id="100373647"/>
<keyword evidence="5 6" id="KW-0539">Nucleus</keyword>
<dbReference type="CDD" id="cd21692">
    <property type="entry name" value="GINS_B_Sld5"/>
    <property type="match status" value="1"/>
</dbReference>
<dbReference type="Proteomes" id="UP000694865">
    <property type="component" value="Unplaced"/>
</dbReference>
<sequence>MADENDVEDYGSDDEVEMTAADVLQKLEEAWLNEKFAPDLLETKVELVECMLEQIQQMEENLKRCKKGDFRIIIHRMEIDRIRYIISSYLRIRLCKIEQFVHHILEAELRRGDEETSRLSNDEFKFAKDFTENLETHLKNVTLRHMPRNLQSIDKDKTAPRPNMNSYIFFKVNESQQGVLVEEETDEHENEVVNLEKDAQHIMRYKPVSTLLLNGAVSLI</sequence>
<comment type="similarity">
    <text evidence="2 6">Belongs to the GINS4/SLD5 family.</text>
</comment>
<accession>A0ABM0H1G1</accession>
<dbReference type="InterPro" id="IPR031633">
    <property type="entry name" value="SLD5_C"/>
</dbReference>
<evidence type="ECO:0000256" key="3">
    <source>
        <dbReference type="ARBA" id="ARBA00014804"/>
    </source>
</evidence>
<reference evidence="11" key="1">
    <citation type="submission" date="2025-08" db="UniProtKB">
        <authorList>
            <consortium name="RefSeq"/>
        </authorList>
    </citation>
    <scope>IDENTIFICATION</scope>
    <source>
        <tissue evidence="11">Testes</tissue>
    </source>
</reference>
<dbReference type="SUPFAM" id="SSF158573">
    <property type="entry name" value="GINS helical bundle-like"/>
    <property type="match status" value="1"/>
</dbReference>
<feature type="domain" description="GINS subunit" evidence="8">
    <location>
        <begin position="69"/>
        <end position="141"/>
    </location>
</feature>
<evidence type="ECO:0000313" key="11">
    <source>
        <dbReference type="RefSeq" id="XP_002742086.1"/>
    </source>
</evidence>
<comment type="function">
    <text evidence="6">The GINS complex plays an essential role in the initiation of DNA replication.</text>
</comment>
<evidence type="ECO:0000256" key="2">
    <source>
        <dbReference type="ARBA" id="ARBA00008187"/>
    </source>
</evidence>
<dbReference type="InterPro" id="IPR036224">
    <property type="entry name" value="GINS_bundle-like_dom_sf"/>
</dbReference>
<feature type="coiled-coil region" evidence="7">
    <location>
        <begin position="41"/>
        <end position="68"/>
    </location>
</feature>
<keyword evidence="4 6" id="KW-0235">DNA replication</keyword>
<dbReference type="PANTHER" id="PTHR21206:SF0">
    <property type="entry name" value="DNA REPLICATION COMPLEX GINS PROTEIN SLD5"/>
    <property type="match status" value="1"/>
</dbReference>
<dbReference type="SUPFAM" id="SSF160059">
    <property type="entry name" value="PriA/YqbF domain"/>
    <property type="match status" value="1"/>
</dbReference>
<dbReference type="PIRSF" id="PIRSF007764">
    <property type="entry name" value="Sld5"/>
    <property type="match status" value="1"/>
</dbReference>
<comment type="subcellular location">
    <subcellularLocation>
        <location evidence="1 6">Nucleus</location>
    </subcellularLocation>
</comment>
<evidence type="ECO:0000259" key="9">
    <source>
        <dbReference type="Pfam" id="PF16922"/>
    </source>
</evidence>
<keyword evidence="7" id="KW-0175">Coiled coil</keyword>
<name>A0ABM0H1G1_SACKO</name>
<dbReference type="Gene3D" id="1.20.58.1030">
    <property type="match status" value="1"/>
</dbReference>
<feature type="domain" description="DNA replication complex GINS protein SLD5 C-terminal" evidence="9">
    <location>
        <begin position="162"/>
        <end position="220"/>
    </location>
</feature>
<evidence type="ECO:0000259" key="8">
    <source>
        <dbReference type="Pfam" id="PF05916"/>
    </source>
</evidence>
<proteinExistence type="inferred from homology"/>
<gene>
    <name evidence="11" type="primary">LOC100373647</name>
</gene>
<dbReference type="CDD" id="cd11711">
    <property type="entry name" value="GINS_A_Sld5"/>
    <property type="match status" value="1"/>
</dbReference>
<dbReference type="PANTHER" id="PTHR21206">
    <property type="entry name" value="SLD5 PROTEIN"/>
    <property type="match status" value="1"/>
</dbReference>
<dbReference type="Gene3D" id="3.40.5.60">
    <property type="match status" value="1"/>
</dbReference>
<dbReference type="Pfam" id="PF05916">
    <property type="entry name" value="Sld5"/>
    <property type="match status" value="1"/>
</dbReference>
<dbReference type="Pfam" id="PF16922">
    <property type="entry name" value="SLD5_C"/>
    <property type="match status" value="1"/>
</dbReference>
<dbReference type="InterPro" id="IPR038749">
    <property type="entry name" value="Sld5_GINS_A"/>
</dbReference>
<evidence type="ECO:0000256" key="5">
    <source>
        <dbReference type="ARBA" id="ARBA00023242"/>
    </source>
</evidence>
<dbReference type="InterPro" id="IPR021151">
    <property type="entry name" value="GINS_A"/>
</dbReference>
<evidence type="ECO:0000256" key="6">
    <source>
        <dbReference type="PIRNR" id="PIRNR007764"/>
    </source>
</evidence>
<protein>
    <recommendedName>
        <fullName evidence="3 6">DNA replication complex GINS protein SLD5</fullName>
    </recommendedName>
</protein>
<evidence type="ECO:0000256" key="4">
    <source>
        <dbReference type="ARBA" id="ARBA00022705"/>
    </source>
</evidence>